<dbReference type="EMBL" id="JAQQWN010000007">
    <property type="protein sequence ID" value="KAK8075191.1"/>
    <property type="molecule type" value="Genomic_DNA"/>
</dbReference>
<dbReference type="RefSeq" id="XP_066666131.1">
    <property type="nucleotide sequence ID" value="XM_066814169.1"/>
</dbReference>
<protein>
    <submittedName>
        <fullName evidence="1">Uncharacterized protein</fullName>
    </submittedName>
</protein>
<name>A0ABR1VVC0_9PEZI</name>
<dbReference type="Proteomes" id="UP001433268">
    <property type="component" value="Unassembled WGS sequence"/>
</dbReference>
<gene>
    <name evidence="1" type="ORF">PG997_009854</name>
</gene>
<evidence type="ECO:0000313" key="2">
    <source>
        <dbReference type="Proteomes" id="UP001433268"/>
    </source>
</evidence>
<proteinExistence type="predicted"/>
<keyword evidence="2" id="KW-1185">Reference proteome</keyword>
<dbReference type="GeneID" id="92047229"/>
<accession>A0ABR1VVC0</accession>
<reference evidence="1 2" key="1">
    <citation type="submission" date="2023-01" db="EMBL/GenBank/DDBJ databases">
        <title>Analysis of 21 Apiospora genomes using comparative genomics revels a genus with tremendous synthesis potential of carbohydrate active enzymes and secondary metabolites.</title>
        <authorList>
            <person name="Sorensen T."/>
        </authorList>
    </citation>
    <scope>NUCLEOTIDE SEQUENCE [LARGE SCALE GENOMIC DNA]</scope>
    <source>
        <strain evidence="1 2">CBS 114990</strain>
    </source>
</reference>
<comment type="caution">
    <text evidence="1">The sequence shown here is derived from an EMBL/GenBank/DDBJ whole genome shotgun (WGS) entry which is preliminary data.</text>
</comment>
<organism evidence="1 2">
    <name type="scientific">Apiospora hydei</name>
    <dbReference type="NCBI Taxonomy" id="1337664"/>
    <lineage>
        <taxon>Eukaryota</taxon>
        <taxon>Fungi</taxon>
        <taxon>Dikarya</taxon>
        <taxon>Ascomycota</taxon>
        <taxon>Pezizomycotina</taxon>
        <taxon>Sordariomycetes</taxon>
        <taxon>Xylariomycetidae</taxon>
        <taxon>Amphisphaeriales</taxon>
        <taxon>Apiosporaceae</taxon>
        <taxon>Apiospora</taxon>
    </lineage>
</organism>
<evidence type="ECO:0000313" key="1">
    <source>
        <dbReference type="EMBL" id="KAK8075191.1"/>
    </source>
</evidence>
<sequence length="72" mass="7963">MEQQRCQNSNARKAEQEQLRIQRTQTFLDEPARDGNTLVVFPSGTSGSGAAVLEAEARMKLNIENITKSLGK</sequence>